<dbReference type="GO" id="GO:0015078">
    <property type="term" value="F:proton transmembrane transporter activity"/>
    <property type="evidence" value="ECO:0007669"/>
    <property type="project" value="InterPro"/>
</dbReference>
<dbReference type="Pfam" id="PF04718">
    <property type="entry name" value="ATP-synt_G"/>
    <property type="match status" value="1"/>
</dbReference>
<dbReference type="PROSITE" id="PS00018">
    <property type="entry name" value="EF_HAND_1"/>
    <property type="match status" value="1"/>
</dbReference>
<keyword evidence="8" id="KW-0106">Calcium</keyword>
<keyword evidence="3" id="KW-0813">Transport</keyword>
<keyword evidence="9" id="KW-1133">Transmembrane helix</keyword>
<comment type="caution">
    <text evidence="17">The sequence shown here is derived from an EMBL/GenBank/DDBJ whole genome shotgun (WGS) entry which is preliminary data.</text>
</comment>
<evidence type="ECO:0000256" key="11">
    <source>
        <dbReference type="ARBA" id="ARBA00023128"/>
    </source>
</evidence>
<evidence type="ECO:0000256" key="2">
    <source>
        <dbReference type="ARBA" id="ARBA00005699"/>
    </source>
</evidence>
<dbReference type="InterPro" id="IPR018247">
    <property type="entry name" value="EF_Hand_1_Ca_BS"/>
</dbReference>
<dbReference type="InterPro" id="IPR011992">
    <property type="entry name" value="EF-hand-dom_pair"/>
</dbReference>
<feature type="region of interest" description="Disordered" evidence="15">
    <location>
        <begin position="111"/>
        <end position="142"/>
    </location>
</feature>
<evidence type="ECO:0000256" key="3">
    <source>
        <dbReference type="ARBA" id="ARBA00022448"/>
    </source>
</evidence>
<evidence type="ECO:0000256" key="10">
    <source>
        <dbReference type="ARBA" id="ARBA00023065"/>
    </source>
</evidence>
<dbReference type="InterPro" id="IPR002048">
    <property type="entry name" value="EF_hand_dom"/>
</dbReference>
<evidence type="ECO:0000256" key="6">
    <source>
        <dbReference type="ARBA" id="ARBA00022737"/>
    </source>
</evidence>
<dbReference type="PROSITE" id="PS50222">
    <property type="entry name" value="EF_HAND_2"/>
    <property type="match status" value="1"/>
</dbReference>
<dbReference type="PROSITE" id="PS50920">
    <property type="entry name" value="SOLCAR"/>
    <property type="match status" value="3"/>
</dbReference>
<dbReference type="GO" id="GO:0005743">
    <property type="term" value="C:mitochondrial inner membrane"/>
    <property type="evidence" value="ECO:0007669"/>
    <property type="project" value="UniProtKB-SubCell"/>
</dbReference>
<keyword evidence="10" id="KW-0406">Ion transport</keyword>
<feature type="repeat" description="Solcar" evidence="14">
    <location>
        <begin position="412"/>
        <end position="507"/>
    </location>
</feature>
<dbReference type="AlphaFoldDB" id="A0A9P8A498"/>
<keyword evidence="13" id="KW-0066">ATP synthesis</keyword>
<keyword evidence="4" id="KW-0138">CF(0)</keyword>
<dbReference type="GO" id="GO:0045259">
    <property type="term" value="C:proton-transporting ATP synthase complex"/>
    <property type="evidence" value="ECO:0007669"/>
    <property type="project" value="UniProtKB-KW"/>
</dbReference>
<evidence type="ECO:0000256" key="7">
    <source>
        <dbReference type="ARBA" id="ARBA00022781"/>
    </source>
</evidence>
<evidence type="ECO:0000256" key="1">
    <source>
        <dbReference type="ARBA" id="ARBA00004448"/>
    </source>
</evidence>
<feature type="repeat" description="Solcar" evidence="14">
    <location>
        <begin position="516"/>
        <end position="605"/>
    </location>
</feature>
<dbReference type="GO" id="GO:0015986">
    <property type="term" value="P:proton motive force-driven ATP synthesis"/>
    <property type="evidence" value="ECO:0007669"/>
    <property type="project" value="InterPro"/>
</dbReference>
<keyword evidence="7" id="KW-0375">Hydrogen ion transport</keyword>
<evidence type="ECO:0000256" key="13">
    <source>
        <dbReference type="ARBA" id="ARBA00023310"/>
    </source>
</evidence>
<evidence type="ECO:0000256" key="8">
    <source>
        <dbReference type="ARBA" id="ARBA00022837"/>
    </source>
</evidence>
<dbReference type="GO" id="GO:0005509">
    <property type="term" value="F:calcium ion binding"/>
    <property type="evidence" value="ECO:0007669"/>
    <property type="project" value="InterPro"/>
</dbReference>
<evidence type="ECO:0000256" key="5">
    <source>
        <dbReference type="ARBA" id="ARBA00022692"/>
    </source>
</evidence>
<accession>A0A9P8A498</accession>
<evidence type="ECO:0000256" key="14">
    <source>
        <dbReference type="PROSITE-ProRule" id="PRU00282"/>
    </source>
</evidence>
<dbReference type="InterPro" id="IPR018108">
    <property type="entry name" value="MCP_transmembrane"/>
</dbReference>
<proteinExistence type="inferred from homology"/>
<feature type="domain" description="EF-hand" evidence="16">
    <location>
        <begin position="148"/>
        <end position="183"/>
    </location>
</feature>
<dbReference type="PANTHER" id="PTHR24089">
    <property type="entry name" value="SOLUTE CARRIER FAMILY 25"/>
    <property type="match status" value="1"/>
</dbReference>
<evidence type="ECO:0000313" key="17">
    <source>
        <dbReference type="EMBL" id="KAG9324077.1"/>
    </source>
</evidence>
<feature type="region of interest" description="Disordered" evidence="15">
    <location>
        <begin position="1"/>
        <end position="72"/>
    </location>
</feature>
<dbReference type="SUPFAM" id="SSF103506">
    <property type="entry name" value="Mitochondrial carrier"/>
    <property type="match status" value="1"/>
</dbReference>
<keyword evidence="6" id="KW-0677">Repeat</keyword>
<protein>
    <recommendedName>
        <fullName evidence="16">EF-hand domain-containing protein</fullName>
    </recommendedName>
</protein>
<name>A0A9P8A498_MORAP</name>
<dbReference type="SUPFAM" id="SSF47473">
    <property type="entry name" value="EF-hand"/>
    <property type="match status" value="1"/>
</dbReference>
<dbReference type="InterPro" id="IPR006808">
    <property type="entry name" value="ATP_synth_F0_gsu_mt"/>
</dbReference>
<keyword evidence="11" id="KW-0496">Mitochondrion</keyword>
<gene>
    <name evidence="17" type="ORF">KVV02_004003</name>
</gene>
<dbReference type="Gene3D" id="1.50.40.10">
    <property type="entry name" value="Mitochondrial carrier domain"/>
    <property type="match status" value="1"/>
</dbReference>
<evidence type="ECO:0000259" key="16">
    <source>
        <dbReference type="PROSITE" id="PS50222"/>
    </source>
</evidence>
<organism evidence="17 18">
    <name type="scientific">Mortierella alpina</name>
    <name type="common">Oleaginous fungus</name>
    <name type="synonym">Mortierella renispora</name>
    <dbReference type="NCBI Taxonomy" id="64518"/>
    <lineage>
        <taxon>Eukaryota</taxon>
        <taxon>Fungi</taxon>
        <taxon>Fungi incertae sedis</taxon>
        <taxon>Mucoromycota</taxon>
        <taxon>Mortierellomycotina</taxon>
        <taxon>Mortierellomycetes</taxon>
        <taxon>Mortierellales</taxon>
        <taxon>Mortierellaceae</taxon>
        <taxon>Mortierella</taxon>
    </lineage>
</organism>
<dbReference type="Proteomes" id="UP000717515">
    <property type="component" value="Unassembled WGS sequence"/>
</dbReference>
<evidence type="ECO:0000313" key="18">
    <source>
        <dbReference type="Proteomes" id="UP000717515"/>
    </source>
</evidence>
<dbReference type="Gene3D" id="1.10.238.10">
    <property type="entry name" value="EF-hand"/>
    <property type="match status" value="1"/>
</dbReference>
<evidence type="ECO:0000256" key="12">
    <source>
        <dbReference type="ARBA" id="ARBA00023136"/>
    </source>
</evidence>
<evidence type="ECO:0000256" key="15">
    <source>
        <dbReference type="SAM" id="MobiDB-lite"/>
    </source>
</evidence>
<dbReference type="InterPro" id="IPR002067">
    <property type="entry name" value="MCP"/>
</dbReference>
<dbReference type="InterPro" id="IPR023395">
    <property type="entry name" value="MCP_dom_sf"/>
</dbReference>
<feature type="repeat" description="Solcar" evidence="14">
    <location>
        <begin position="300"/>
        <end position="403"/>
    </location>
</feature>
<evidence type="ECO:0000256" key="4">
    <source>
        <dbReference type="ARBA" id="ARBA00022547"/>
    </source>
</evidence>
<comment type="similarity">
    <text evidence="2">Belongs to the ATPase g subunit family.</text>
</comment>
<dbReference type="EMBL" id="JAIFTL010000078">
    <property type="protein sequence ID" value="KAG9324077.1"/>
    <property type="molecule type" value="Genomic_DNA"/>
</dbReference>
<keyword evidence="12 14" id="KW-0472">Membrane</keyword>
<comment type="subcellular location">
    <subcellularLocation>
        <location evidence="1">Mitochondrion inner membrane</location>
        <topology evidence="1">Multi-pass membrane protein</topology>
    </subcellularLocation>
</comment>
<reference evidence="17" key="1">
    <citation type="submission" date="2021-07" db="EMBL/GenBank/DDBJ databases">
        <title>Draft genome of Mortierella alpina, strain LL118, isolated from an aspen leaf litter sample.</title>
        <authorList>
            <person name="Yang S."/>
            <person name="Vinatzer B.A."/>
        </authorList>
    </citation>
    <scope>NUCLEOTIDE SEQUENCE</scope>
    <source>
        <strain evidence="17">LL118</strain>
    </source>
</reference>
<sequence length="686" mass="75343">MADQKLDIPHQLPQVQSRQPVAAIDTAVPTTESAAPTDTDGIQPIVSPLSPGKSQPKKTGTRSTFCPNTLRKGTKLTEEDYEHHESKDHQQPAGWLQMLGLKKCAHYGDGVDKSDEPLHQSQSPWPFNLDRRQHPQQQQPTMDMDDSQRHRLVQSAFHALDHNKDGTINARDLLLVYADTFPTPEAGHAPLDEATADALISIASSYSNDGQDSPSISFQDFQHFLKIHRIEVIPTGKEWTRESLEALLKDLTQVKSRISDSLHQEVAPAQAESTAAQESAQVDMDSRTSTLDSIKRLLMSDTIKHLIAGGAAGAVSRTIVSPLERMKILFQASGYARNRLTCLLLSLVQGPEPANYQGVIPTLRKMWAEEGFVGFMRGNGTNVIRIVPYSAVQFASYEQFKKLLMDPAKNDLDTPRRLAAGALAGLTSVAFTYPLDIVRTRLSIQSAQVGSSKEAQAALPGIWKTMVLIYTKENGIVGLYRGLGPTLTGVAPYVALNFQAYEVLRKHFTPPGETSPTVGMKLICGALAGSFAQTVTYPLDVLRRRMQVTGMDAVSYKYSSTWDGVKKIIKQEGVRGLYKGMVPNYLKGPVLYNAKVAGQIAKQVYIREGMAPPTGAQFEAAKEAVTKFAKTAGSANMWKNISKDQYLKAGLVAAEAYTFFLFGEIIGRRNFVGYDVESADSHSEHH</sequence>
<dbReference type="PRINTS" id="PR00926">
    <property type="entry name" value="MITOCARRIER"/>
</dbReference>
<evidence type="ECO:0000256" key="9">
    <source>
        <dbReference type="ARBA" id="ARBA00022989"/>
    </source>
</evidence>
<dbReference type="Pfam" id="PF00153">
    <property type="entry name" value="Mito_carr"/>
    <property type="match status" value="3"/>
</dbReference>
<keyword evidence="5 14" id="KW-0812">Transmembrane</keyword>